<dbReference type="InterPro" id="IPR003777">
    <property type="entry name" value="XdhC_CoxI"/>
</dbReference>
<keyword evidence="4" id="KW-1185">Reference proteome</keyword>
<evidence type="ECO:0000259" key="1">
    <source>
        <dbReference type="Pfam" id="PF02625"/>
    </source>
</evidence>
<dbReference type="InterPro" id="IPR052698">
    <property type="entry name" value="MoCofactor_Util/Proc"/>
</dbReference>
<protein>
    <submittedName>
        <fullName evidence="3">XdhC family protein</fullName>
    </submittedName>
</protein>
<dbReference type="PANTHER" id="PTHR30388">
    <property type="entry name" value="ALDEHYDE OXIDOREDUCTASE MOLYBDENUM COFACTOR ASSEMBLY PROTEIN"/>
    <property type="match status" value="1"/>
</dbReference>
<reference evidence="3 4" key="1">
    <citation type="submission" date="2021-08" db="EMBL/GenBank/DDBJ databases">
        <title>Comparative Genomics Analysis of the Genus Qipengyuania Reveals Extensive Genetic Diversity and Metabolic Versatility, Including the Description of Fifteen Novel Species.</title>
        <authorList>
            <person name="Liu Y."/>
        </authorList>
    </citation>
    <scope>NUCLEOTIDE SEQUENCE [LARGE SCALE GENOMIC DNA]</scope>
    <source>
        <strain evidence="3 4">1XM2-8</strain>
    </source>
</reference>
<accession>A0ABX8ZIE0</accession>
<dbReference type="PANTHER" id="PTHR30388:SF4">
    <property type="entry name" value="MOLYBDENUM COFACTOR INSERTION CHAPERONE PAOD"/>
    <property type="match status" value="1"/>
</dbReference>
<dbReference type="Pfam" id="PF13478">
    <property type="entry name" value="XdhC_C"/>
    <property type="match status" value="1"/>
</dbReference>
<dbReference type="Pfam" id="PF02625">
    <property type="entry name" value="XdhC_CoxI"/>
    <property type="match status" value="1"/>
</dbReference>
<evidence type="ECO:0000259" key="2">
    <source>
        <dbReference type="Pfam" id="PF13478"/>
    </source>
</evidence>
<dbReference type="Gene3D" id="3.40.50.720">
    <property type="entry name" value="NAD(P)-binding Rossmann-like Domain"/>
    <property type="match status" value="1"/>
</dbReference>
<sequence>MLQRVADITAHTEDHEALAAACEVGVGLCTIVGIEGSFSRRIGAQLAVLADGSTVGSLADGCLEAQLASDIRNLTEAEVIRYGAGASTIDFRLPCGGGLDILLDPAPDRVACRRVIGELADRKPARLALPHRSILTERVYLPALRIAAFGEGPELGFLGDLAQAMGIDVEIYDKSRLSLGQQAADCPLDRWTAALFLFHDHEWEMPLIAQVLASEVFFVGAQGGENARISRALELARQGLPEEQIARVRSPVGLIPTCKTPAALALSALAEVVAHYERLRDQV</sequence>
<dbReference type="EMBL" id="CP081297">
    <property type="protein sequence ID" value="QZD87419.1"/>
    <property type="molecule type" value="Genomic_DNA"/>
</dbReference>
<name>A0ABX8ZIE0_9SPHN</name>
<gene>
    <name evidence="3" type="ORF">K3166_01520</name>
</gene>
<dbReference type="RefSeq" id="WP_221422957.1">
    <property type="nucleotide sequence ID" value="NZ_CP081297.1"/>
</dbReference>
<evidence type="ECO:0000313" key="4">
    <source>
        <dbReference type="Proteomes" id="UP000824280"/>
    </source>
</evidence>
<feature type="domain" description="XdhC- CoxI" evidence="1">
    <location>
        <begin position="25"/>
        <end position="82"/>
    </location>
</feature>
<dbReference type="Proteomes" id="UP000824280">
    <property type="component" value="Chromosome"/>
</dbReference>
<evidence type="ECO:0000313" key="3">
    <source>
        <dbReference type="EMBL" id="QZD87419.1"/>
    </source>
</evidence>
<proteinExistence type="predicted"/>
<feature type="domain" description="XdhC Rossmann" evidence="2">
    <location>
        <begin position="148"/>
        <end position="272"/>
    </location>
</feature>
<dbReference type="InterPro" id="IPR027051">
    <property type="entry name" value="XdhC_Rossmann_dom"/>
</dbReference>
<organism evidence="3 4">
    <name type="scientific">Qipengyuania psychrotolerans</name>
    <dbReference type="NCBI Taxonomy" id="2867238"/>
    <lineage>
        <taxon>Bacteria</taxon>
        <taxon>Pseudomonadati</taxon>
        <taxon>Pseudomonadota</taxon>
        <taxon>Alphaproteobacteria</taxon>
        <taxon>Sphingomonadales</taxon>
        <taxon>Erythrobacteraceae</taxon>
        <taxon>Qipengyuania</taxon>
    </lineage>
</organism>